<evidence type="ECO:0000313" key="2">
    <source>
        <dbReference type="EMBL" id="QXM23368.1"/>
    </source>
</evidence>
<protein>
    <submittedName>
        <fullName evidence="2">Membrane integrity-associated transporter subunit PqiC</fullName>
    </submittedName>
</protein>
<dbReference type="Proteomes" id="UP000694001">
    <property type="component" value="Chromosome"/>
</dbReference>
<feature type="signal peptide" evidence="1">
    <location>
        <begin position="1"/>
        <end position="19"/>
    </location>
</feature>
<sequence length="201" mass="21722">MRERRALLLAAPALLSACANPLSQPFPEKTFFVLEARRPQRLPPNPRGRVLQLRTVAAGPGAELRGIVTRLPGGQQRADFWNEFFAAPPALIQDQLRQWLADSGLFAAVVDQGTRATPSLALEPVLNALFADAAETPPVARVQMQTLTLGLDRTPPRVLAERQHDRRAPLPSLAPAAIVAGFNQALAAIFAEIEASFRGVA</sequence>
<keyword evidence="3" id="KW-1185">Reference proteome</keyword>
<reference evidence="2" key="1">
    <citation type="submission" date="2021-06" db="EMBL/GenBank/DDBJ databases">
        <title>Elioraea tepida, sp. nov., a moderately thermophilic aerobic anoxygenic phototrophic bacterium isolated from an alkaline siliceous hot spring mat community in Yellowstone National Park, WY, USA.</title>
        <authorList>
            <person name="Saini M.K."/>
            <person name="Yoshida S."/>
            <person name="Sebastian A."/>
            <person name="Hirose S."/>
            <person name="Hara E."/>
            <person name="Tamaki H."/>
            <person name="Soulier N.T."/>
            <person name="Albert I."/>
            <person name="Hanada S."/>
            <person name="Bryant D.A."/>
            <person name="Tank M."/>
        </authorList>
    </citation>
    <scope>NUCLEOTIDE SEQUENCE</scope>
    <source>
        <strain evidence="2">MS-P2</strain>
    </source>
</reference>
<dbReference type="PROSITE" id="PS51257">
    <property type="entry name" value="PROKAR_LIPOPROTEIN"/>
    <property type="match status" value="1"/>
</dbReference>
<dbReference type="RefSeq" id="WP_218284228.1">
    <property type="nucleotide sequence ID" value="NZ_CP076448.1"/>
</dbReference>
<evidence type="ECO:0000256" key="1">
    <source>
        <dbReference type="SAM" id="SignalP"/>
    </source>
</evidence>
<dbReference type="EMBL" id="CP076448">
    <property type="protein sequence ID" value="QXM23368.1"/>
    <property type="molecule type" value="Genomic_DNA"/>
</dbReference>
<name>A0A975U089_9PROT</name>
<feature type="chain" id="PRO_5037432643" evidence="1">
    <location>
        <begin position="20"/>
        <end position="201"/>
    </location>
</feature>
<proteinExistence type="predicted"/>
<evidence type="ECO:0000313" key="3">
    <source>
        <dbReference type="Proteomes" id="UP000694001"/>
    </source>
</evidence>
<gene>
    <name evidence="2" type="ORF">KO353_08385</name>
</gene>
<dbReference type="KEGG" id="elio:KO353_08385"/>
<keyword evidence="1" id="KW-0732">Signal</keyword>
<accession>A0A975U089</accession>
<organism evidence="2 3">
    <name type="scientific">Elioraea tepida</name>
    <dbReference type="NCBI Taxonomy" id="2843330"/>
    <lineage>
        <taxon>Bacteria</taxon>
        <taxon>Pseudomonadati</taxon>
        <taxon>Pseudomonadota</taxon>
        <taxon>Alphaproteobacteria</taxon>
        <taxon>Acetobacterales</taxon>
        <taxon>Elioraeaceae</taxon>
        <taxon>Elioraea</taxon>
    </lineage>
</organism>
<dbReference type="AlphaFoldDB" id="A0A975U089"/>